<sequence length="123" mass="13984">MATVRAIIQRAATSTKDPATQMQMIRRVLEDIHGGSWGVLIIKNPNMVSQDVHWTIPDHTNEDGSPAFCLAVVNRWQYNIFKTGTVDRPDRVTVVDVVNKIRQQEAKKPKSRILTSDLERFVD</sequence>
<name>A0AAF3EL50_9BILA</name>
<dbReference type="WBParaSite" id="MBELARI_LOCUS14763">
    <property type="protein sequence ID" value="MBELARI_LOCUS14763"/>
    <property type="gene ID" value="MBELARI_LOCUS14763"/>
</dbReference>
<keyword evidence="1" id="KW-1185">Reference proteome</keyword>
<evidence type="ECO:0000313" key="1">
    <source>
        <dbReference type="Proteomes" id="UP000887575"/>
    </source>
</evidence>
<reference evidence="2" key="1">
    <citation type="submission" date="2024-02" db="UniProtKB">
        <authorList>
            <consortium name="WormBaseParasite"/>
        </authorList>
    </citation>
    <scope>IDENTIFICATION</scope>
</reference>
<proteinExistence type="predicted"/>
<protein>
    <submittedName>
        <fullName evidence="2">Uncharacterized protein</fullName>
    </submittedName>
</protein>
<evidence type="ECO:0000313" key="2">
    <source>
        <dbReference type="WBParaSite" id="MBELARI_LOCUS14763"/>
    </source>
</evidence>
<dbReference type="Proteomes" id="UP000887575">
    <property type="component" value="Unassembled WGS sequence"/>
</dbReference>
<organism evidence="1 2">
    <name type="scientific">Mesorhabditis belari</name>
    <dbReference type="NCBI Taxonomy" id="2138241"/>
    <lineage>
        <taxon>Eukaryota</taxon>
        <taxon>Metazoa</taxon>
        <taxon>Ecdysozoa</taxon>
        <taxon>Nematoda</taxon>
        <taxon>Chromadorea</taxon>
        <taxon>Rhabditida</taxon>
        <taxon>Rhabditina</taxon>
        <taxon>Rhabditomorpha</taxon>
        <taxon>Rhabditoidea</taxon>
        <taxon>Rhabditidae</taxon>
        <taxon>Mesorhabditinae</taxon>
        <taxon>Mesorhabditis</taxon>
    </lineage>
</organism>
<accession>A0AAF3EL50</accession>
<dbReference type="AlphaFoldDB" id="A0AAF3EL50"/>